<accession>A0A1H1QG62</accession>
<proteinExistence type="predicted"/>
<dbReference type="SUPFAM" id="SSF53474">
    <property type="entry name" value="alpha/beta-Hydrolases"/>
    <property type="match status" value="1"/>
</dbReference>
<dbReference type="Pfam" id="PF00756">
    <property type="entry name" value="Esterase"/>
    <property type="match status" value="1"/>
</dbReference>
<dbReference type="AlphaFoldDB" id="A0A1H1QG62"/>
<sequence>MNRHQFELPLGSGVDRGMTVIRYGHYGRPVVAFPSEAGRAWDFEQNGMVDAVGPLLQAGRVKLFCVDSIDADTWSDQSLPTEERARRHSLYTRWLIDALVPAVHDDTAPGAELITTGCSLGAYHAVHFALQRADLAPLAIGLSGNYDVTTWRAWGERGDATYFANPADYVPNLEGDHLAWLRSRLSVLLVVGQGAWETHPTGALPSTLRTADLLQERGIRCELDVWGHDVSHDWVWWQRQLAHHLPRFC</sequence>
<dbReference type="InterPro" id="IPR029058">
    <property type="entry name" value="AB_hydrolase_fold"/>
</dbReference>
<reference evidence="1 2" key="1">
    <citation type="submission" date="2016-10" db="EMBL/GenBank/DDBJ databases">
        <authorList>
            <person name="de Groot N.N."/>
        </authorList>
    </citation>
    <scope>NUCLEOTIDE SEQUENCE [LARGE SCALE GENOMIC DNA]</scope>
    <source>
        <strain evidence="1 2">DSM 21741</strain>
    </source>
</reference>
<dbReference type="STRING" id="546871.SAMN04488543_1312"/>
<dbReference type="Gene3D" id="3.40.50.1820">
    <property type="entry name" value="alpha/beta hydrolase"/>
    <property type="match status" value="1"/>
</dbReference>
<evidence type="ECO:0000313" key="1">
    <source>
        <dbReference type="EMBL" id="SDS22287.1"/>
    </source>
</evidence>
<organism evidence="1 2">
    <name type="scientific">Friedmanniella luteola</name>
    <dbReference type="NCBI Taxonomy" id="546871"/>
    <lineage>
        <taxon>Bacteria</taxon>
        <taxon>Bacillati</taxon>
        <taxon>Actinomycetota</taxon>
        <taxon>Actinomycetes</taxon>
        <taxon>Propionibacteriales</taxon>
        <taxon>Nocardioidaceae</taxon>
        <taxon>Friedmanniella</taxon>
    </lineage>
</organism>
<dbReference type="InterPro" id="IPR000801">
    <property type="entry name" value="Esterase-like"/>
</dbReference>
<gene>
    <name evidence="1" type="ORF">SAMN04488543_1312</name>
</gene>
<evidence type="ECO:0000313" key="2">
    <source>
        <dbReference type="Proteomes" id="UP000199092"/>
    </source>
</evidence>
<dbReference type="RefSeq" id="WP_231930389.1">
    <property type="nucleotide sequence ID" value="NZ_LT629749.1"/>
</dbReference>
<keyword evidence="2" id="KW-1185">Reference proteome</keyword>
<dbReference type="Proteomes" id="UP000199092">
    <property type="component" value="Chromosome I"/>
</dbReference>
<dbReference type="EMBL" id="LT629749">
    <property type="protein sequence ID" value="SDS22287.1"/>
    <property type="molecule type" value="Genomic_DNA"/>
</dbReference>
<protein>
    <submittedName>
        <fullName evidence="1">Esterase/lipase superfamily enzyme</fullName>
    </submittedName>
</protein>
<name>A0A1H1QG62_9ACTN</name>